<comment type="caution">
    <text evidence="8">The sequence shown here is derived from an EMBL/GenBank/DDBJ whole genome shotgun (WGS) entry which is preliminary data.</text>
</comment>
<keyword evidence="3 6" id="KW-0349">Heme</keyword>
<comment type="similarity">
    <text evidence="2 7">Belongs to the cytochrome P450 family.</text>
</comment>
<evidence type="ECO:0000256" key="3">
    <source>
        <dbReference type="ARBA" id="ARBA00022617"/>
    </source>
</evidence>
<evidence type="ECO:0000256" key="4">
    <source>
        <dbReference type="ARBA" id="ARBA00022723"/>
    </source>
</evidence>
<protein>
    <submittedName>
        <fullName evidence="8">Cytochrome P450</fullName>
    </submittedName>
</protein>
<dbReference type="InterPro" id="IPR001128">
    <property type="entry name" value="Cyt_P450"/>
</dbReference>
<dbReference type="PRINTS" id="PR00385">
    <property type="entry name" value="P450"/>
</dbReference>
<dbReference type="PROSITE" id="PS00086">
    <property type="entry name" value="CYTOCHROME_P450"/>
    <property type="match status" value="1"/>
</dbReference>
<dbReference type="InterPro" id="IPR036396">
    <property type="entry name" value="Cyt_P450_sf"/>
</dbReference>
<dbReference type="PANTHER" id="PTHR24305">
    <property type="entry name" value="CYTOCHROME P450"/>
    <property type="match status" value="1"/>
</dbReference>
<dbReference type="GO" id="GO:0004497">
    <property type="term" value="F:monooxygenase activity"/>
    <property type="evidence" value="ECO:0007669"/>
    <property type="project" value="UniProtKB-KW"/>
</dbReference>
<sequence length="459" mass="50650">MHDIFGLLAPNATIGMKTGSAFKQQRRLWNCILAPTFIDTVVASSLYGSTQRLIQIWQTRAKRAPGLAFEVDLDLRQTTLEGMWEMITGTGLGLLAAVEDHALEARILIVRKLSKVEFKGRVRYPPIYTALSTMLTCVDWIITGFSLRFYTWVFKSLPILPPAEKIVDRALQQVLDGIRGRQDNGVVSVNRSALYEVILRDSALHGKSGMAGSDAALKSEMVELLITGHETSASSVGWALKYLSDHPHTQNRLRRSLFAAFPDARGCGNTPSSADIIAADLPYLDAVIAETLQVACIGPVSFRQAQQECDVLGHRIPMGTTVILLTAGPSYEVVATERPYVPLDVRSKTSQETAQRSGIPQWNNSHSVSVFEPERWLDVNGNFSPDAGPSLPFSAGPRGCFGKRIALLELRFMISLIIWNFELPRLAAELSQYTARDSLTRKSTCCYIAPRPLSGNEKE</sequence>
<dbReference type="GO" id="GO:0020037">
    <property type="term" value="F:heme binding"/>
    <property type="evidence" value="ECO:0007669"/>
    <property type="project" value="InterPro"/>
</dbReference>
<evidence type="ECO:0000256" key="1">
    <source>
        <dbReference type="ARBA" id="ARBA00001971"/>
    </source>
</evidence>
<keyword evidence="4 6" id="KW-0479">Metal-binding</keyword>
<dbReference type="Pfam" id="PF00067">
    <property type="entry name" value="p450"/>
    <property type="match status" value="2"/>
</dbReference>
<dbReference type="RefSeq" id="XP_045955053.1">
    <property type="nucleotide sequence ID" value="XM_046103474.1"/>
</dbReference>
<reference evidence="8" key="1">
    <citation type="journal article" date="2021" name="Nat. Commun.">
        <title>Genetic determinants of endophytism in the Arabidopsis root mycobiome.</title>
        <authorList>
            <person name="Mesny F."/>
            <person name="Miyauchi S."/>
            <person name="Thiergart T."/>
            <person name="Pickel B."/>
            <person name="Atanasova L."/>
            <person name="Karlsson M."/>
            <person name="Huettel B."/>
            <person name="Barry K.W."/>
            <person name="Haridas S."/>
            <person name="Chen C."/>
            <person name="Bauer D."/>
            <person name="Andreopoulos W."/>
            <person name="Pangilinan J."/>
            <person name="LaButti K."/>
            <person name="Riley R."/>
            <person name="Lipzen A."/>
            <person name="Clum A."/>
            <person name="Drula E."/>
            <person name="Henrissat B."/>
            <person name="Kohler A."/>
            <person name="Grigoriev I.V."/>
            <person name="Martin F.M."/>
            <person name="Hacquard S."/>
        </authorList>
    </citation>
    <scope>NUCLEOTIDE SEQUENCE</scope>
    <source>
        <strain evidence="8">MPI-SDFR-AT-0073</strain>
    </source>
</reference>
<dbReference type="GeneID" id="70132366"/>
<accession>A0A9P8ZTF7</accession>
<keyword evidence="9" id="KW-1185">Reference proteome</keyword>
<dbReference type="InterPro" id="IPR050121">
    <property type="entry name" value="Cytochrome_P450_monoxygenase"/>
</dbReference>
<dbReference type="SUPFAM" id="SSF48264">
    <property type="entry name" value="Cytochrome P450"/>
    <property type="match status" value="2"/>
</dbReference>
<dbReference type="InterPro" id="IPR002401">
    <property type="entry name" value="Cyt_P450_E_grp-I"/>
</dbReference>
<keyword evidence="7" id="KW-0560">Oxidoreductase</keyword>
<keyword evidence="7" id="KW-0503">Monooxygenase</keyword>
<comment type="cofactor">
    <cofactor evidence="1 6">
        <name>heme</name>
        <dbReference type="ChEBI" id="CHEBI:30413"/>
    </cofactor>
</comment>
<evidence type="ECO:0000256" key="7">
    <source>
        <dbReference type="RuleBase" id="RU000461"/>
    </source>
</evidence>
<evidence type="ECO:0000256" key="2">
    <source>
        <dbReference type="ARBA" id="ARBA00010617"/>
    </source>
</evidence>
<dbReference type="Gene3D" id="1.10.630.10">
    <property type="entry name" value="Cytochrome P450"/>
    <property type="match status" value="1"/>
</dbReference>
<name>A0A9P8ZTF7_9PEZI</name>
<keyword evidence="5 6" id="KW-0408">Iron</keyword>
<gene>
    <name evidence="8" type="ORF">BKA67DRAFT_575150</name>
</gene>
<dbReference type="GO" id="GO:0016705">
    <property type="term" value="F:oxidoreductase activity, acting on paired donors, with incorporation or reduction of molecular oxygen"/>
    <property type="evidence" value="ECO:0007669"/>
    <property type="project" value="InterPro"/>
</dbReference>
<dbReference type="EMBL" id="JAGPXC010000007">
    <property type="protein sequence ID" value="KAH6648546.1"/>
    <property type="molecule type" value="Genomic_DNA"/>
</dbReference>
<dbReference type="PRINTS" id="PR00463">
    <property type="entry name" value="EP450I"/>
</dbReference>
<evidence type="ECO:0000256" key="5">
    <source>
        <dbReference type="ARBA" id="ARBA00023004"/>
    </source>
</evidence>
<evidence type="ECO:0000313" key="8">
    <source>
        <dbReference type="EMBL" id="KAH6648546.1"/>
    </source>
</evidence>
<dbReference type="OrthoDB" id="1470350at2759"/>
<proteinExistence type="inferred from homology"/>
<dbReference type="AlphaFoldDB" id="A0A9P8ZTF7"/>
<feature type="binding site" description="axial binding residue" evidence="6">
    <location>
        <position position="400"/>
    </location>
    <ligand>
        <name>heme</name>
        <dbReference type="ChEBI" id="CHEBI:30413"/>
    </ligand>
    <ligandPart>
        <name>Fe</name>
        <dbReference type="ChEBI" id="CHEBI:18248"/>
    </ligandPart>
</feature>
<evidence type="ECO:0000256" key="6">
    <source>
        <dbReference type="PIRSR" id="PIRSR602401-1"/>
    </source>
</evidence>
<organism evidence="8 9">
    <name type="scientific">Truncatella angustata</name>
    <dbReference type="NCBI Taxonomy" id="152316"/>
    <lineage>
        <taxon>Eukaryota</taxon>
        <taxon>Fungi</taxon>
        <taxon>Dikarya</taxon>
        <taxon>Ascomycota</taxon>
        <taxon>Pezizomycotina</taxon>
        <taxon>Sordariomycetes</taxon>
        <taxon>Xylariomycetidae</taxon>
        <taxon>Amphisphaeriales</taxon>
        <taxon>Sporocadaceae</taxon>
        <taxon>Truncatella</taxon>
    </lineage>
</organism>
<dbReference type="Proteomes" id="UP000758603">
    <property type="component" value="Unassembled WGS sequence"/>
</dbReference>
<dbReference type="PANTHER" id="PTHR24305:SF232">
    <property type="entry name" value="P450, PUTATIVE (EUROFUNG)-RELATED"/>
    <property type="match status" value="1"/>
</dbReference>
<dbReference type="InterPro" id="IPR017972">
    <property type="entry name" value="Cyt_P450_CS"/>
</dbReference>
<dbReference type="GO" id="GO:0005506">
    <property type="term" value="F:iron ion binding"/>
    <property type="evidence" value="ECO:0007669"/>
    <property type="project" value="InterPro"/>
</dbReference>
<evidence type="ECO:0000313" key="9">
    <source>
        <dbReference type="Proteomes" id="UP000758603"/>
    </source>
</evidence>